<sequence length="66" mass="7845">MEEQILSKSELIQLFEDEVIIDSGKAWLMNGKEIEIIALHDVEPKYLQDVSNAKFYKVIHKEERRR</sequence>
<evidence type="ECO:0000313" key="2">
    <source>
        <dbReference type="EMBL" id="RXK11377.1"/>
    </source>
</evidence>
<gene>
    <name evidence="1" type="ORF">ABIV_1272</name>
    <name evidence="2" type="ORF">CRV05_03120</name>
</gene>
<keyword evidence="4" id="KW-1185">Reference proteome</keyword>
<accession>A0AAX2ACJ5</accession>
<protein>
    <submittedName>
        <fullName evidence="2">Uncharacterized protein</fullName>
    </submittedName>
</protein>
<dbReference type="EMBL" id="CP031217">
    <property type="protein sequence ID" value="AXH12272.1"/>
    <property type="molecule type" value="Genomic_DNA"/>
</dbReference>
<evidence type="ECO:0000313" key="1">
    <source>
        <dbReference type="EMBL" id="AXH12272.1"/>
    </source>
</evidence>
<reference evidence="1 3" key="2">
    <citation type="submission" date="2018-07" db="EMBL/GenBank/DDBJ databases">
        <title>Complete genome of the Arcobacter bivalviorum type strain LMG 26154.</title>
        <authorList>
            <person name="Miller W.G."/>
            <person name="Yee E."/>
            <person name="Bono J.L."/>
        </authorList>
    </citation>
    <scope>NUCLEOTIDE SEQUENCE [LARGE SCALE GENOMIC DNA]</scope>
    <source>
        <strain evidence="1 3">LMG 26154</strain>
    </source>
</reference>
<reference evidence="2 4" key="1">
    <citation type="submission" date="2017-10" db="EMBL/GenBank/DDBJ databases">
        <title>Genomics of the genus Arcobacter.</title>
        <authorList>
            <person name="Perez-Cataluna A."/>
            <person name="Figueras M.J."/>
        </authorList>
    </citation>
    <scope>NUCLEOTIDE SEQUENCE [LARGE SCALE GENOMIC DNA]</scope>
    <source>
        <strain evidence="2 4">CECT 7835</strain>
    </source>
</reference>
<organism evidence="2 4">
    <name type="scientific">Halarcobacter bivalviorum</name>
    <dbReference type="NCBI Taxonomy" id="663364"/>
    <lineage>
        <taxon>Bacteria</taxon>
        <taxon>Pseudomonadati</taxon>
        <taxon>Campylobacterota</taxon>
        <taxon>Epsilonproteobacteria</taxon>
        <taxon>Campylobacterales</taxon>
        <taxon>Arcobacteraceae</taxon>
        <taxon>Halarcobacter</taxon>
    </lineage>
</organism>
<dbReference type="Proteomes" id="UP000289193">
    <property type="component" value="Unassembled WGS sequence"/>
</dbReference>
<dbReference type="KEGG" id="hbv:ABIV_1272"/>
<dbReference type="RefSeq" id="WP_114839110.1">
    <property type="nucleotide sequence ID" value="NZ_CP031217.1"/>
</dbReference>
<dbReference type="EMBL" id="PDKM01000001">
    <property type="protein sequence ID" value="RXK11377.1"/>
    <property type="molecule type" value="Genomic_DNA"/>
</dbReference>
<dbReference type="AlphaFoldDB" id="A0AAX2ACJ5"/>
<evidence type="ECO:0000313" key="4">
    <source>
        <dbReference type="Proteomes" id="UP000289193"/>
    </source>
</evidence>
<name>A0AAX2ACJ5_9BACT</name>
<evidence type="ECO:0000313" key="3">
    <source>
        <dbReference type="Proteomes" id="UP000253850"/>
    </source>
</evidence>
<dbReference type="Proteomes" id="UP000253850">
    <property type="component" value="Chromosome"/>
</dbReference>
<proteinExistence type="predicted"/>